<evidence type="ECO:0000256" key="8">
    <source>
        <dbReference type="ARBA" id="ARBA00022741"/>
    </source>
</evidence>
<keyword evidence="3 17" id="KW-0813">Transport</keyword>
<dbReference type="NCBIfam" id="TIGR00437">
    <property type="entry name" value="feoB"/>
    <property type="match status" value="1"/>
</dbReference>
<evidence type="ECO:0000256" key="6">
    <source>
        <dbReference type="ARBA" id="ARBA00022519"/>
    </source>
</evidence>
<evidence type="ECO:0000256" key="10">
    <source>
        <dbReference type="ARBA" id="ARBA00023004"/>
    </source>
</evidence>
<evidence type="ECO:0000313" key="19">
    <source>
        <dbReference type="EMBL" id="SDA37502.1"/>
    </source>
</evidence>
<keyword evidence="10 17" id="KW-0408">Iron</keyword>
<feature type="binding site" evidence="15">
    <location>
        <begin position="54"/>
        <end position="57"/>
    </location>
    <ligand>
        <name>GTP</name>
        <dbReference type="ChEBI" id="CHEBI:37565"/>
        <label>1</label>
    </ligand>
</feature>
<dbReference type="InterPro" id="IPR050860">
    <property type="entry name" value="FeoB_GTPase"/>
</dbReference>
<feature type="transmembrane region" description="Helical" evidence="17">
    <location>
        <begin position="669"/>
        <end position="694"/>
    </location>
</feature>
<feature type="binding site" evidence="16">
    <location>
        <position position="20"/>
    </location>
    <ligand>
        <name>Mg(2+)</name>
        <dbReference type="ChEBI" id="CHEBI:18420"/>
        <label>2</label>
    </ligand>
</feature>
<comment type="function">
    <text evidence="1 17">Probable transporter of a GTP-driven Fe(2+) uptake system.</text>
</comment>
<proteinExistence type="inferred from homology"/>
<dbReference type="InterPro" id="IPR011642">
    <property type="entry name" value="Gate_dom"/>
</dbReference>
<dbReference type="OrthoDB" id="9809127at2"/>
<evidence type="ECO:0000259" key="18">
    <source>
        <dbReference type="PROSITE" id="PS51711"/>
    </source>
</evidence>
<dbReference type="GeneID" id="87755177"/>
<feature type="binding site" evidence="16">
    <location>
        <position position="24"/>
    </location>
    <ligand>
        <name>Mg(2+)</name>
        <dbReference type="ChEBI" id="CHEBI:18420"/>
        <label>2</label>
    </ligand>
</feature>
<dbReference type="PANTHER" id="PTHR43185:SF1">
    <property type="entry name" value="FE(2+) TRANSPORTER FEOB"/>
    <property type="match status" value="1"/>
</dbReference>
<comment type="similarity">
    <text evidence="17">Belongs to the TRAFAC class TrmE-Era-EngA-EngB-Septin-like GTPase superfamily. FeoB GTPase (TC 9.A.8) family.</text>
</comment>
<dbReference type="InterPro" id="IPR005225">
    <property type="entry name" value="Small_GTP-bd"/>
</dbReference>
<dbReference type="CDD" id="cd01879">
    <property type="entry name" value="FeoB"/>
    <property type="match status" value="1"/>
</dbReference>
<evidence type="ECO:0000256" key="9">
    <source>
        <dbReference type="ARBA" id="ARBA00022989"/>
    </source>
</evidence>
<dbReference type="InterPro" id="IPR041069">
    <property type="entry name" value="FeoB_Cyto"/>
</dbReference>
<dbReference type="Pfam" id="PF07664">
    <property type="entry name" value="FeoB_C"/>
    <property type="match status" value="1"/>
</dbReference>
<reference evidence="19 20" key="1">
    <citation type="submission" date="2016-10" db="EMBL/GenBank/DDBJ databases">
        <authorList>
            <person name="de Groot N.N."/>
        </authorList>
    </citation>
    <scope>NUCLEOTIDE SEQUENCE [LARGE SCALE GENOMIC DNA]</scope>
    <source>
        <strain evidence="19 20">DSM 15230</strain>
    </source>
</reference>
<dbReference type="Gene3D" id="3.40.50.300">
    <property type="entry name" value="P-loop containing nucleotide triphosphate hydrolases"/>
    <property type="match status" value="1"/>
</dbReference>
<accession>A0A1G5UV49</accession>
<feature type="binding site" evidence="15">
    <location>
        <begin position="34"/>
        <end position="38"/>
    </location>
    <ligand>
        <name>GTP</name>
        <dbReference type="ChEBI" id="CHEBI:37565"/>
        <label>1</label>
    </ligand>
</feature>
<name>A0A1G5UV49_9FIRM</name>
<dbReference type="RefSeq" id="WP_091362748.1">
    <property type="nucleotide sequence ID" value="NZ_FMXA01000003.1"/>
</dbReference>
<dbReference type="Pfam" id="PF07670">
    <property type="entry name" value="Gate"/>
    <property type="match status" value="2"/>
</dbReference>
<dbReference type="SUPFAM" id="SSF52540">
    <property type="entry name" value="P-loop containing nucleoside triphosphate hydrolases"/>
    <property type="match status" value="1"/>
</dbReference>
<feature type="transmembrane region" description="Helical" evidence="17">
    <location>
        <begin position="513"/>
        <end position="532"/>
    </location>
</feature>
<dbReference type="InterPro" id="IPR030389">
    <property type="entry name" value="G_FEOB_dom"/>
</dbReference>
<evidence type="ECO:0000256" key="11">
    <source>
        <dbReference type="ARBA" id="ARBA00023065"/>
    </source>
</evidence>
<dbReference type="STRING" id="209880.SAMN02910343_00121"/>
<sequence>MSIKIALAGNPNCGKTTLFNELTGSSQYVGNWPGVTVEKKDGLLKGHKDVIIQDLPGIYSLSPYTLEEKVARNYLVNDRPDVILNIIDGTNLERNLYLTTQLAELGIPMVLAVNMMDLVKKSGDHINLQKLSELLHCEVVEISALHGTNCRKAAELAIAQAGRTVDEHAHVFTGSVEHALAHIEESVYNMVKPELLRWYAIKIFERDEEMASQVHLSQQLHDHLEAHIKDCEKEMDDDAESIIINQRYEYITRIIDQILTRGKQLHSMTLSDKIDSVVTNRVLALPIFFIIMTLVYYISVTTIGGWATDWTNDVFFGEIVNDAATSFLASIQAPDWLSGLIVDGIIGGVGTVLGFVPQILLIFFFMSLLEDSGYMARVAFIMDRIFRRFGLSGKSFIPILVGMGCGVPAVMATRTIENERDRRMTIMLCTFIPCSAKAVIISMITSTFFPDSIFLAPAMYFLGIAVIVLSGIALKKTHLFSGDPAPFVMELPAYHIPSMKGVLIHMWERARGFIIKAGTIIFTACVIIWFFSTFNAHLEMVDIENSMMAFFGNAISWVFAPLGLGSWKGAVAVISAEMAKENAIGTLAVLNGITSDADEAVMAGIAGMFTPLAAMSYMILNLFDPPCVVAMATIAREMGDRKWAAVAILFQVAIGYSMALVTYQLGGWLFYGMPFGLGQGVAIVLCLAALYFILRPAPHDKASNETREGAAA</sequence>
<evidence type="ECO:0000256" key="16">
    <source>
        <dbReference type="PIRSR" id="PIRSR603373-2"/>
    </source>
</evidence>
<keyword evidence="8 15" id="KW-0547">Nucleotide-binding</keyword>
<dbReference type="Pfam" id="PF02421">
    <property type="entry name" value="FeoB_N"/>
    <property type="match status" value="1"/>
</dbReference>
<gene>
    <name evidence="19" type="ORF">SAMN02910343_00121</name>
</gene>
<dbReference type="InterPro" id="IPR011640">
    <property type="entry name" value="Fe2_transport_prot_B_C"/>
</dbReference>
<evidence type="ECO:0000256" key="2">
    <source>
        <dbReference type="ARBA" id="ARBA00004429"/>
    </source>
</evidence>
<dbReference type="FunFam" id="3.40.50.300:FF:000426">
    <property type="entry name" value="Ferrous iron transport protein B"/>
    <property type="match status" value="1"/>
</dbReference>
<feature type="transmembrane region" description="Helical" evidence="17">
    <location>
        <begin position="389"/>
        <end position="412"/>
    </location>
</feature>
<dbReference type="EMBL" id="FMXA01000003">
    <property type="protein sequence ID" value="SDA37502.1"/>
    <property type="molecule type" value="Genomic_DNA"/>
</dbReference>
<keyword evidence="7 17" id="KW-0812">Transmembrane</keyword>
<evidence type="ECO:0000256" key="13">
    <source>
        <dbReference type="ARBA" id="ARBA00023136"/>
    </source>
</evidence>
<organism evidence="19 20">
    <name type="scientific">Allisonella histaminiformans</name>
    <dbReference type="NCBI Taxonomy" id="209880"/>
    <lineage>
        <taxon>Bacteria</taxon>
        <taxon>Bacillati</taxon>
        <taxon>Bacillota</taxon>
        <taxon>Negativicutes</taxon>
        <taxon>Veillonellales</taxon>
        <taxon>Veillonellaceae</taxon>
        <taxon>Allisonella</taxon>
    </lineage>
</organism>
<feature type="transmembrane region" description="Helical" evidence="17">
    <location>
        <begin position="454"/>
        <end position="474"/>
    </location>
</feature>
<dbReference type="Pfam" id="PF17910">
    <property type="entry name" value="FeoB_Cyto"/>
    <property type="match status" value="1"/>
</dbReference>
<dbReference type="PROSITE" id="PS51711">
    <property type="entry name" value="G_FEOB"/>
    <property type="match status" value="1"/>
</dbReference>
<dbReference type="InterPro" id="IPR003373">
    <property type="entry name" value="Fe2_transport_prot-B"/>
</dbReference>
<evidence type="ECO:0000256" key="1">
    <source>
        <dbReference type="ARBA" id="ARBA00003926"/>
    </source>
</evidence>
<feature type="binding site" evidence="16">
    <location>
        <position position="23"/>
    </location>
    <ligand>
        <name>Mg(2+)</name>
        <dbReference type="ChEBI" id="CHEBI:18420"/>
        <label>2</label>
    </ligand>
</feature>
<evidence type="ECO:0000256" key="14">
    <source>
        <dbReference type="NCBIfam" id="TIGR00437"/>
    </source>
</evidence>
<dbReference type="GO" id="GO:0046872">
    <property type="term" value="F:metal ion binding"/>
    <property type="evidence" value="ECO:0007669"/>
    <property type="project" value="UniProtKB-KW"/>
</dbReference>
<feature type="transmembrane region" description="Helical" evidence="17">
    <location>
        <begin position="643"/>
        <end position="663"/>
    </location>
</feature>
<feature type="transmembrane region" description="Helical" evidence="17">
    <location>
        <begin position="345"/>
        <end position="369"/>
    </location>
</feature>
<dbReference type="InterPro" id="IPR006073">
    <property type="entry name" value="GTP-bd"/>
</dbReference>
<evidence type="ECO:0000256" key="4">
    <source>
        <dbReference type="ARBA" id="ARBA00022475"/>
    </source>
</evidence>
<keyword evidence="9 17" id="KW-1133">Transmembrane helix</keyword>
<keyword evidence="11" id="KW-0406">Ion transport</keyword>
<dbReference type="InterPro" id="IPR027417">
    <property type="entry name" value="P-loop_NTPase"/>
</dbReference>
<dbReference type="PRINTS" id="PR00326">
    <property type="entry name" value="GTP1OBG"/>
</dbReference>
<evidence type="ECO:0000256" key="17">
    <source>
        <dbReference type="RuleBase" id="RU362098"/>
    </source>
</evidence>
<dbReference type="GO" id="GO:0005525">
    <property type="term" value="F:GTP binding"/>
    <property type="evidence" value="ECO:0007669"/>
    <property type="project" value="UniProtKB-KW"/>
</dbReference>
<protein>
    <recommendedName>
        <fullName evidence="14 17">Ferrous iron transport protein B</fullName>
    </recommendedName>
</protein>
<dbReference type="Gene3D" id="1.10.287.1770">
    <property type="match status" value="1"/>
</dbReference>
<keyword evidence="16" id="KW-0460">Magnesium</keyword>
<dbReference type="GO" id="GO:0015093">
    <property type="term" value="F:ferrous iron transmembrane transporter activity"/>
    <property type="evidence" value="ECO:0007669"/>
    <property type="project" value="UniProtKB-UniRule"/>
</dbReference>
<dbReference type="AlphaFoldDB" id="A0A1G5UV49"/>
<feature type="transmembrane region" description="Helical" evidence="17">
    <location>
        <begin position="282"/>
        <end position="308"/>
    </location>
</feature>
<evidence type="ECO:0000313" key="20">
    <source>
        <dbReference type="Proteomes" id="UP000199689"/>
    </source>
</evidence>
<keyword evidence="20" id="KW-1185">Reference proteome</keyword>
<evidence type="ECO:0000256" key="12">
    <source>
        <dbReference type="ARBA" id="ARBA00023134"/>
    </source>
</evidence>
<feature type="transmembrane region" description="Helical" evidence="17">
    <location>
        <begin position="600"/>
        <end position="623"/>
    </location>
</feature>
<keyword evidence="6" id="KW-0997">Cell inner membrane</keyword>
<feature type="binding site" evidence="15">
    <location>
        <begin position="114"/>
        <end position="117"/>
    </location>
    <ligand>
        <name>GTP</name>
        <dbReference type="ChEBI" id="CHEBI:37565"/>
        <label>1</label>
    </ligand>
</feature>
<keyword evidence="12 15" id="KW-0342">GTP-binding</keyword>
<evidence type="ECO:0000256" key="5">
    <source>
        <dbReference type="ARBA" id="ARBA00022496"/>
    </source>
</evidence>
<dbReference type="GO" id="GO:0005886">
    <property type="term" value="C:plasma membrane"/>
    <property type="evidence" value="ECO:0007669"/>
    <property type="project" value="UniProtKB-SubCell"/>
</dbReference>
<feature type="transmembrane region" description="Helical" evidence="17">
    <location>
        <begin position="424"/>
        <end position="448"/>
    </location>
</feature>
<keyword evidence="13 17" id="KW-0472">Membrane</keyword>
<keyword evidence="5 17" id="KW-0410">Iron transport</keyword>
<feature type="domain" description="FeoB-type G" evidence="18">
    <location>
        <begin position="2"/>
        <end position="163"/>
    </location>
</feature>
<evidence type="ECO:0000256" key="15">
    <source>
        <dbReference type="PIRSR" id="PIRSR603373-1"/>
    </source>
</evidence>
<keyword evidence="4" id="KW-1003">Cell membrane</keyword>
<evidence type="ECO:0000256" key="7">
    <source>
        <dbReference type="ARBA" id="ARBA00022692"/>
    </source>
</evidence>
<dbReference type="PANTHER" id="PTHR43185">
    <property type="entry name" value="FERROUS IRON TRANSPORT PROTEIN B"/>
    <property type="match status" value="1"/>
</dbReference>
<comment type="subcellular location">
    <subcellularLocation>
        <location evidence="2">Cell inner membrane</location>
        <topology evidence="2">Multi-pass membrane protein</topology>
    </subcellularLocation>
    <subcellularLocation>
        <location evidence="17">Cell membrane</location>
        <topology evidence="17">Multi-pass membrane protein</topology>
    </subcellularLocation>
</comment>
<dbReference type="Proteomes" id="UP000199689">
    <property type="component" value="Unassembled WGS sequence"/>
</dbReference>
<evidence type="ECO:0000256" key="3">
    <source>
        <dbReference type="ARBA" id="ARBA00022448"/>
    </source>
</evidence>
<dbReference type="NCBIfam" id="TIGR00231">
    <property type="entry name" value="small_GTP"/>
    <property type="match status" value="1"/>
</dbReference>
<keyword evidence="16" id="KW-0479">Metal-binding</keyword>
<feature type="binding site" evidence="15">
    <location>
        <begin position="9"/>
        <end position="16"/>
    </location>
    <ligand>
        <name>GTP</name>
        <dbReference type="ChEBI" id="CHEBI:37565"/>
        <label>1</label>
    </ligand>
</feature>